<dbReference type="GO" id="GO:0004366">
    <property type="term" value="F:glycerol-3-phosphate O-acyltransferase activity"/>
    <property type="evidence" value="ECO:0007669"/>
    <property type="project" value="TreeGrafter"/>
</dbReference>
<proteinExistence type="inferred from homology"/>
<feature type="region of interest" description="Disordered" evidence="14">
    <location>
        <begin position="378"/>
        <end position="398"/>
    </location>
</feature>
<dbReference type="SUPFAM" id="SSF69593">
    <property type="entry name" value="Glycerol-3-phosphate (1)-acyltransferase"/>
    <property type="match status" value="1"/>
</dbReference>
<comment type="similarity">
    <text evidence="3">Belongs to the 1-acyl-sn-glycerol-3-phosphate acyltransferase family.</text>
</comment>
<evidence type="ECO:0000256" key="2">
    <source>
        <dbReference type="ARBA" id="ARBA00005189"/>
    </source>
</evidence>
<evidence type="ECO:0000256" key="14">
    <source>
        <dbReference type="SAM" id="MobiDB-lite"/>
    </source>
</evidence>
<evidence type="ECO:0000256" key="3">
    <source>
        <dbReference type="ARBA" id="ARBA00008655"/>
    </source>
</evidence>
<sequence>QQLQPLQPTDLCDIWDATTLLTGAGLNAIAQDEFSAAFSPAPSFCFSMNGFTFHPDWTPLQKLIFGTGIVIRLLFLLPIRIALVASSFIWTFIWAPYAYLTPLPIKLQTYIAITYSRLYCAGTGVVAEYTQGHNRPTQCGLVASSHLTPNDVHILTADIPIDTGNSYLVTGQRHKGIIGLIENMAARIIPTLWLDRACTDSRKNFAEKVLTASKERFPVLFFPEGYCSNNTQVLQFRRAIFVRDVDVHPIAIRQDSRFGDGFWSEDVFKDYMIRILTSWAVVYKVIYLPAMRRGADESASEFAARVHDAIADAAEVRPAVFDGSFWYKKTEQAKVLATQREALAQLLCAAYEEEKTELNASLLAAPIVDRTLSEECASDAEAAPAERENDARMAPAGAKSRRLSLGANSGGILGANNNTINIPEIVVADN</sequence>
<evidence type="ECO:0000256" key="7">
    <source>
        <dbReference type="ARBA" id="ARBA00022989"/>
    </source>
</evidence>
<dbReference type="GO" id="GO:0005783">
    <property type="term" value="C:endoplasmic reticulum"/>
    <property type="evidence" value="ECO:0007669"/>
    <property type="project" value="TreeGrafter"/>
</dbReference>
<protein>
    <recommendedName>
        <fullName evidence="16">Phospholipid/glycerol acyltransferase domain-containing protein</fullName>
    </recommendedName>
</protein>
<dbReference type="InterPro" id="IPR002123">
    <property type="entry name" value="Plipid/glycerol_acylTrfase"/>
</dbReference>
<dbReference type="PANTHER" id="PTHR23063:SF6">
    <property type="entry name" value="PHOSPHOLIPID_GLYCEROL ACYLTRANSFERASE DOMAIN-CONTAINING PROTEIN"/>
    <property type="match status" value="1"/>
</dbReference>
<evidence type="ECO:0000256" key="13">
    <source>
        <dbReference type="ARBA" id="ARBA00025707"/>
    </source>
</evidence>
<feature type="domain" description="Phospholipid/glycerol acyltransferase" evidence="16">
    <location>
        <begin position="140"/>
        <end position="255"/>
    </location>
</feature>
<dbReference type="Pfam" id="PF01553">
    <property type="entry name" value="Acyltransferase"/>
    <property type="match status" value="1"/>
</dbReference>
<comment type="subcellular location">
    <subcellularLocation>
        <location evidence="1">Membrane</location>
    </subcellularLocation>
</comment>
<dbReference type="GO" id="GO:0019432">
    <property type="term" value="P:triglyceride biosynthetic process"/>
    <property type="evidence" value="ECO:0007669"/>
    <property type="project" value="TreeGrafter"/>
</dbReference>
<keyword evidence="7 15" id="KW-1133">Transmembrane helix</keyword>
<name>A0AAV5WSJ5_9BILA</name>
<feature type="transmembrane region" description="Helical" evidence="15">
    <location>
        <begin position="69"/>
        <end position="95"/>
    </location>
</feature>
<keyword evidence="12" id="KW-0012">Acyltransferase</keyword>
<evidence type="ECO:0000313" key="18">
    <source>
        <dbReference type="Proteomes" id="UP001432322"/>
    </source>
</evidence>
<evidence type="ECO:0000256" key="5">
    <source>
        <dbReference type="ARBA" id="ARBA00022679"/>
    </source>
</evidence>
<comment type="caution">
    <text evidence="17">The sequence shown here is derived from an EMBL/GenBank/DDBJ whole genome shotgun (WGS) entry which is preliminary data.</text>
</comment>
<keyword evidence="5" id="KW-0808">Transferase</keyword>
<dbReference type="EMBL" id="BTSY01000006">
    <property type="protein sequence ID" value="GMT34037.1"/>
    <property type="molecule type" value="Genomic_DNA"/>
</dbReference>
<evidence type="ECO:0000256" key="1">
    <source>
        <dbReference type="ARBA" id="ARBA00004370"/>
    </source>
</evidence>
<comment type="pathway">
    <text evidence="2">Lipid metabolism.</text>
</comment>
<accession>A0AAV5WSJ5</accession>
<keyword evidence="18" id="KW-1185">Reference proteome</keyword>
<keyword evidence="6 15" id="KW-0812">Transmembrane</keyword>
<keyword evidence="9 15" id="KW-0472">Membrane</keyword>
<evidence type="ECO:0000256" key="11">
    <source>
        <dbReference type="ARBA" id="ARBA00023264"/>
    </source>
</evidence>
<evidence type="ECO:0000256" key="15">
    <source>
        <dbReference type="SAM" id="Phobius"/>
    </source>
</evidence>
<keyword evidence="4" id="KW-0444">Lipid biosynthesis</keyword>
<dbReference type="GO" id="GO:0016020">
    <property type="term" value="C:membrane"/>
    <property type="evidence" value="ECO:0007669"/>
    <property type="project" value="UniProtKB-SubCell"/>
</dbReference>
<evidence type="ECO:0000256" key="4">
    <source>
        <dbReference type="ARBA" id="ARBA00022516"/>
    </source>
</evidence>
<organism evidence="17 18">
    <name type="scientific">Pristionchus fissidentatus</name>
    <dbReference type="NCBI Taxonomy" id="1538716"/>
    <lineage>
        <taxon>Eukaryota</taxon>
        <taxon>Metazoa</taxon>
        <taxon>Ecdysozoa</taxon>
        <taxon>Nematoda</taxon>
        <taxon>Chromadorea</taxon>
        <taxon>Rhabditida</taxon>
        <taxon>Rhabditina</taxon>
        <taxon>Diplogasteromorpha</taxon>
        <taxon>Diplogasteroidea</taxon>
        <taxon>Neodiplogasteridae</taxon>
        <taxon>Pristionchus</taxon>
    </lineage>
</organism>
<evidence type="ECO:0000256" key="9">
    <source>
        <dbReference type="ARBA" id="ARBA00023136"/>
    </source>
</evidence>
<feature type="non-terminal residue" evidence="17">
    <location>
        <position position="1"/>
    </location>
</feature>
<reference evidence="17" key="1">
    <citation type="submission" date="2023-10" db="EMBL/GenBank/DDBJ databases">
        <title>Genome assembly of Pristionchus species.</title>
        <authorList>
            <person name="Yoshida K."/>
            <person name="Sommer R.J."/>
        </authorList>
    </citation>
    <scope>NUCLEOTIDE SEQUENCE</scope>
    <source>
        <strain evidence="17">RS5133</strain>
    </source>
</reference>
<dbReference type="AlphaFoldDB" id="A0AAV5WSJ5"/>
<dbReference type="InterPro" id="IPR045252">
    <property type="entry name" value="LPCAT1-like"/>
</dbReference>
<dbReference type="GO" id="GO:0008654">
    <property type="term" value="P:phospholipid biosynthetic process"/>
    <property type="evidence" value="ECO:0007669"/>
    <property type="project" value="UniProtKB-KW"/>
</dbReference>
<dbReference type="SMART" id="SM00563">
    <property type="entry name" value="PlsC"/>
    <property type="match status" value="1"/>
</dbReference>
<comment type="pathway">
    <text evidence="13">Phospholipid metabolism.</text>
</comment>
<evidence type="ECO:0000256" key="12">
    <source>
        <dbReference type="ARBA" id="ARBA00023315"/>
    </source>
</evidence>
<evidence type="ECO:0000256" key="10">
    <source>
        <dbReference type="ARBA" id="ARBA00023209"/>
    </source>
</evidence>
<keyword evidence="11" id="KW-1208">Phospholipid metabolism</keyword>
<keyword evidence="8" id="KW-0443">Lipid metabolism</keyword>
<evidence type="ECO:0000259" key="16">
    <source>
        <dbReference type="SMART" id="SM00563"/>
    </source>
</evidence>
<dbReference type="CDD" id="cd07991">
    <property type="entry name" value="LPLAT_LPCAT1-like"/>
    <property type="match status" value="1"/>
</dbReference>
<evidence type="ECO:0000313" key="17">
    <source>
        <dbReference type="EMBL" id="GMT34037.1"/>
    </source>
</evidence>
<gene>
    <name evidence="17" type="ORF">PFISCL1PPCAC_25334</name>
</gene>
<evidence type="ECO:0000256" key="8">
    <source>
        <dbReference type="ARBA" id="ARBA00023098"/>
    </source>
</evidence>
<dbReference type="Proteomes" id="UP001432322">
    <property type="component" value="Unassembled WGS sequence"/>
</dbReference>
<evidence type="ECO:0000256" key="6">
    <source>
        <dbReference type="ARBA" id="ARBA00022692"/>
    </source>
</evidence>
<dbReference type="PANTHER" id="PTHR23063">
    <property type="entry name" value="PHOSPHOLIPID ACYLTRANSFERASE"/>
    <property type="match status" value="1"/>
</dbReference>
<keyword evidence="10" id="KW-0594">Phospholipid biosynthesis</keyword>